<organism evidence="2 3">
    <name type="scientific">Absidia repens</name>
    <dbReference type="NCBI Taxonomy" id="90262"/>
    <lineage>
        <taxon>Eukaryota</taxon>
        <taxon>Fungi</taxon>
        <taxon>Fungi incertae sedis</taxon>
        <taxon>Mucoromycota</taxon>
        <taxon>Mucoromycotina</taxon>
        <taxon>Mucoromycetes</taxon>
        <taxon>Mucorales</taxon>
        <taxon>Cunninghamellaceae</taxon>
        <taxon>Absidia</taxon>
    </lineage>
</organism>
<keyword evidence="1" id="KW-1133">Transmembrane helix</keyword>
<protein>
    <submittedName>
        <fullName evidence="2">Uncharacterized protein</fullName>
    </submittedName>
</protein>
<feature type="non-terminal residue" evidence="2">
    <location>
        <position position="67"/>
    </location>
</feature>
<name>A0A1X2HH67_9FUNG</name>
<keyword evidence="1" id="KW-0472">Membrane</keyword>
<evidence type="ECO:0000313" key="2">
    <source>
        <dbReference type="EMBL" id="ORY98308.1"/>
    </source>
</evidence>
<evidence type="ECO:0000313" key="3">
    <source>
        <dbReference type="Proteomes" id="UP000193560"/>
    </source>
</evidence>
<evidence type="ECO:0000256" key="1">
    <source>
        <dbReference type="SAM" id="Phobius"/>
    </source>
</evidence>
<gene>
    <name evidence="2" type="ORF">BCR42DRAFT_430385</name>
</gene>
<reference evidence="2 3" key="1">
    <citation type="submission" date="2016-07" db="EMBL/GenBank/DDBJ databases">
        <title>Pervasive Adenine N6-methylation of Active Genes in Fungi.</title>
        <authorList>
            <consortium name="DOE Joint Genome Institute"/>
            <person name="Mondo S.J."/>
            <person name="Dannebaum R.O."/>
            <person name="Kuo R.C."/>
            <person name="Labutti K."/>
            <person name="Haridas S."/>
            <person name="Kuo A."/>
            <person name="Salamov A."/>
            <person name="Ahrendt S.R."/>
            <person name="Lipzen A."/>
            <person name="Sullivan W."/>
            <person name="Andreopoulos W.B."/>
            <person name="Clum A."/>
            <person name="Lindquist E."/>
            <person name="Daum C."/>
            <person name="Ramamoorthy G.K."/>
            <person name="Gryganskyi A."/>
            <person name="Culley D."/>
            <person name="Magnuson J.K."/>
            <person name="James T.Y."/>
            <person name="O'Malley M.A."/>
            <person name="Stajich J.E."/>
            <person name="Spatafora J.W."/>
            <person name="Visel A."/>
            <person name="Grigoriev I.V."/>
        </authorList>
    </citation>
    <scope>NUCLEOTIDE SEQUENCE [LARGE SCALE GENOMIC DNA]</scope>
    <source>
        <strain evidence="2 3">NRRL 1336</strain>
    </source>
</reference>
<dbReference type="Proteomes" id="UP000193560">
    <property type="component" value="Unassembled WGS sequence"/>
</dbReference>
<accession>A0A1X2HH67</accession>
<feature type="transmembrane region" description="Helical" evidence="1">
    <location>
        <begin position="31"/>
        <end position="50"/>
    </location>
</feature>
<proteinExistence type="predicted"/>
<sequence>MATTTTTSTTTTTAMLDLLLLFLISTKKHKMWYRLIFYMVIDLINCYIHTWKATNSVLYLGLMICII</sequence>
<comment type="caution">
    <text evidence="2">The sequence shown here is derived from an EMBL/GenBank/DDBJ whole genome shotgun (WGS) entry which is preliminary data.</text>
</comment>
<dbReference type="AlphaFoldDB" id="A0A1X2HH67"/>
<keyword evidence="3" id="KW-1185">Reference proteome</keyword>
<keyword evidence="1" id="KW-0812">Transmembrane</keyword>
<dbReference type="EMBL" id="MCGE01000065">
    <property type="protein sequence ID" value="ORY98308.1"/>
    <property type="molecule type" value="Genomic_DNA"/>
</dbReference>